<keyword evidence="2" id="KW-1185">Reference proteome</keyword>
<organism evidence="1">
    <name type="scientific">Medioppia subpectinata</name>
    <dbReference type="NCBI Taxonomy" id="1979941"/>
    <lineage>
        <taxon>Eukaryota</taxon>
        <taxon>Metazoa</taxon>
        <taxon>Ecdysozoa</taxon>
        <taxon>Arthropoda</taxon>
        <taxon>Chelicerata</taxon>
        <taxon>Arachnida</taxon>
        <taxon>Acari</taxon>
        <taxon>Acariformes</taxon>
        <taxon>Sarcoptiformes</taxon>
        <taxon>Oribatida</taxon>
        <taxon>Brachypylina</taxon>
        <taxon>Oppioidea</taxon>
        <taxon>Oppiidae</taxon>
        <taxon>Medioppia</taxon>
    </lineage>
</organism>
<evidence type="ECO:0000313" key="2">
    <source>
        <dbReference type="Proteomes" id="UP000759131"/>
    </source>
</evidence>
<sequence>MNPSLRGSDHCITQRIRSIPKPSIFFSFEAVMWTPWMRSDTQLCICALRGGIQI</sequence>
<dbReference type="EMBL" id="CAJPIZ010051272">
    <property type="protein sequence ID" value="CAG2122840.1"/>
    <property type="molecule type" value="Genomic_DNA"/>
</dbReference>
<reference evidence="1" key="1">
    <citation type="submission" date="2020-11" db="EMBL/GenBank/DDBJ databases">
        <authorList>
            <person name="Tran Van P."/>
        </authorList>
    </citation>
    <scope>NUCLEOTIDE SEQUENCE</scope>
</reference>
<dbReference type="AlphaFoldDB" id="A0A7R9M113"/>
<gene>
    <name evidence="1" type="ORF">OSB1V03_LOCUS22785</name>
</gene>
<proteinExistence type="predicted"/>
<accession>A0A7R9M113</accession>
<dbReference type="Proteomes" id="UP000759131">
    <property type="component" value="Unassembled WGS sequence"/>
</dbReference>
<protein>
    <submittedName>
        <fullName evidence="1">Uncharacterized protein</fullName>
    </submittedName>
</protein>
<evidence type="ECO:0000313" key="1">
    <source>
        <dbReference type="EMBL" id="CAD7650283.1"/>
    </source>
</evidence>
<dbReference type="EMBL" id="OC905847">
    <property type="protein sequence ID" value="CAD7650283.1"/>
    <property type="molecule type" value="Genomic_DNA"/>
</dbReference>
<name>A0A7R9M113_9ACAR</name>